<proteinExistence type="predicted"/>
<reference evidence="1 2" key="1">
    <citation type="journal article" date="2020" name="Cell">
        <title>Large-Scale Comparative Analyses of Tick Genomes Elucidate Their Genetic Diversity and Vector Capacities.</title>
        <authorList>
            <consortium name="Tick Genome and Microbiome Consortium (TIGMIC)"/>
            <person name="Jia N."/>
            <person name="Wang J."/>
            <person name="Shi W."/>
            <person name="Du L."/>
            <person name="Sun Y."/>
            <person name="Zhan W."/>
            <person name="Jiang J.F."/>
            <person name="Wang Q."/>
            <person name="Zhang B."/>
            <person name="Ji P."/>
            <person name="Bell-Sakyi L."/>
            <person name="Cui X.M."/>
            <person name="Yuan T.T."/>
            <person name="Jiang B.G."/>
            <person name="Yang W.F."/>
            <person name="Lam T.T."/>
            <person name="Chang Q.C."/>
            <person name="Ding S.J."/>
            <person name="Wang X.J."/>
            <person name="Zhu J.G."/>
            <person name="Ruan X.D."/>
            <person name="Zhao L."/>
            <person name="Wei J.T."/>
            <person name="Ye R.Z."/>
            <person name="Que T.C."/>
            <person name="Du C.H."/>
            <person name="Zhou Y.H."/>
            <person name="Cheng J.X."/>
            <person name="Dai P.F."/>
            <person name="Guo W.B."/>
            <person name="Han X.H."/>
            <person name="Huang E.J."/>
            <person name="Li L.F."/>
            <person name="Wei W."/>
            <person name="Gao Y.C."/>
            <person name="Liu J.Z."/>
            <person name="Shao H.Z."/>
            <person name="Wang X."/>
            <person name="Wang C.C."/>
            <person name="Yang T.C."/>
            <person name="Huo Q.B."/>
            <person name="Li W."/>
            <person name="Chen H.Y."/>
            <person name="Chen S.E."/>
            <person name="Zhou L.G."/>
            <person name="Ni X.B."/>
            <person name="Tian J.H."/>
            <person name="Sheng Y."/>
            <person name="Liu T."/>
            <person name="Pan Y.S."/>
            <person name="Xia L.Y."/>
            <person name="Li J."/>
            <person name="Zhao F."/>
            <person name="Cao W.C."/>
        </authorList>
    </citation>
    <scope>NUCLEOTIDE SEQUENCE [LARGE SCALE GENOMIC DNA]</scope>
    <source>
        <strain evidence="1">Iper-2018</strain>
    </source>
</reference>
<protein>
    <submittedName>
        <fullName evidence="1">Uncharacterized protein</fullName>
    </submittedName>
</protein>
<dbReference type="EMBL" id="JABSTQ010000339">
    <property type="protein sequence ID" value="KAG0445463.1"/>
    <property type="molecule type" value="Genomic_DNA"/>
</dbReference>
<keyword evidence="2" id="KW-1185">Reference proteome</keyword>
<accession>A0AC60R2P5</accession>
<evidence type="ECO:0000313" key="2">
    <source>
        <dbReference type="Proteomes" id="UP000805193"/>
    </source>
</evidence>
<dbReference type="Proteomes" id="UP000805193">
    <property type="component" value="Unassembled WGS sequence"/>
</dbReference>
<sequence>MAVYWRENSGEGNCTAGESTPELIELVLQKAKLSPEELITKGSAKVNIQLSAFEDLVLKPSLHHLDRPDTSASTVAIMMESLQLQQQQMAQQTELMGAIVSALRAPQRPRFELVKPDIFDGFSSSAEACIDFYENAAEKNYWVTEEDRIKNMRLYLNGIAKKWYDLQLRDHPAATWSDWKDSFLTSFQENAVERWDRAIFFKFRSDSPLEYFYEKRRLLQLAEPGLPPPATVALITHGLPRDLQRQVQVRSPKSVEELLQCLQDLPNPLADKNQYQSSRMTQDSTGREHDRPHDRPQRRNFDWNRSSNLVATQAGPMENCPRTGEEETKNE</sequence>
<comment type="caution">
    <text evidence="1">The sequence shown here is derived from an EMBL/GenBank/DDBJ whole genome shotgun (WGS) entry which is preliminary data.</text>
</comment>
<evidence type="ECO:0000313" key="1">
    <source>
        <dbReference type="EMBL" id="KAG0445463.1"/>
    </source>
</evidence>
<organism evidence="1 2">
    <name type="scientific">Ixodes persulcatus</name>
    <name type="common">Taiga tick</name>
    <dbReference type="NCBI Taxonomy" id="34615"/>
    <lineage>
        <taxon>Eukaryota</taxon>
        <taxon>Metazoa</taxon>
        <taxon>Ecdysozoa</taxon>
        <taxon>Arthropoda</taxon>
        <taxon>Chelicerata</taxon>
        <taxon>Arachnida</taxon>
        <taxon>Acari</taxon>
        <taxon>Parasitiformes</taxon>
        <taxon>Ixodida</taxon>
        <taxon>Ixodoidea</taxon>
        <taxon>Ixodidae</taxon>
        <taxon>Ixodinae</taxon>
        <taxon>Ixodes</taxon>
    </lineage>
</organism>
<gene>
    <name evidence="1" type="ORF">HPB47_014894</name>
</gene>
<name>A0AC60R2P5_IXOPE</name>